<dbReference type="eggNOG" id="KOG2277">
    <property type="taxonomic scope" value="Eukaryota"/>
</dbReference>
<keyword evidence="1" id="KW-1133">Transmembrane helix</keyword>
<dbReference type="SUPFAM" id="SSF81301">
    <property type="entry name" value="Nucleotidyltransferase"/>
    <property type="match status" value="1"/>
</dbReference>
<gene>
    <name evidence="3" type="ORF">CARUB_v10003784mg</name>
</gene>
<dbReference type="AlphaFoldDB" id="R0FM15"/>
<feature type="transmembrane region" description="Helical" evidence="1">
    <location>
        <begin position="232"/>
        <end position="251"/>
    </location>
</feature>
<name>R0FM15_9BRAS</name>
<dbReference type="STRING" id="81985.R0FM15"/>
<dbReference type="GO" id="GO:0050265">
    <property type="term" value="F:RNA uridylyltransferase activity"/>
    <property type="evidence" value="ECO:0007669"/>
    <property type="project" value="TreeGrafter"/>
</dbReference>
<protein>
    <recommendedName>
        <fullName evidence="2">Poly(A) RNA polymerase mitochondrial-like central palm domain-containing protein</fullName>
    </recommendedName>
</protein>
<feature type="domain" description="Poly(A) RNA polymerase mitochondrial-like central palm" evidence="2">
    <location>
        <begin position="9"/>
        <end position="74"/>
    </location>
</feature>
<proteinExistence type="predicted"/>
<evidence type="ECO:0000256" key="1">
    <source>
        <dbReference type="SAM" id="Phobius"/>
    </source>
</evidence>
<dbReference type="InterPro" id="IPR043519">
    <property type="entry name" value="NT_sf"/>
</dbReference>
<dbReference type="GO" id="GO:0031123">
    <property type="term" value="P:RNA 3'-end processing"/>
    <property type="evidence" value="ECO:0007669"/>
    <property type="project" value="TreeGrafter"/>
</dbReference>
<organism evidence="3 4">
    <name type="scientific">Capsella rubella</name>
    <dbReference type="NCBI Taxonomy" id="81985"/>
    <lineage>
        <taxon>Eukaryota</taxon>
        <taxon>Viridiplantae</taxon>
        <taxon>Streptophyta</taxon>
        <taxon>Embryophyta</taxon>
        <taxon>Tracheophyta</taxon>
        <taxon>Spermatophyta</taxon>
        <taxon>Magnoliopsida</taxon>
        <taxon>eudicotyledons</taxon>
        <taxon>Gunneridae</taxon>
        <taxon>Pentapetalae</taxon>
        <taxon>rosids</taxon>
        <taxon>malvids</taxon>
        <taxon>Brassicales</taxon>
        <taxon>Brassicaceae</taxon>
        <taxon>Camelineae</taxon>
        <taxon>Capsella</taxon>
    </lineage>
</organism>
<dbReference type="PANTHER" id="PTHR12271:SF123">
    <property type="entry name" value="PROTEIN HESO1"/>
    <property type="match status" value="1"/>
</dbReference>
<dbReference type="EMBL" id="KB870810">
    <property type="protein sequence ID" value="EOA23021.1"/>
    <property type="molecule type" value="Genomic_DNA"/>
</dbReference>
<evidence type="ECO:0000313" key="3">
    <source>
        <dbReference type="EMBL" id="EOA23021.1"/>
    </source>
</evidence>
<dbReference type="PANTHER" id="PTHR12271">
    <property type="entry name" value="POLY A POLYMERASE CID PAP -RELATED"/>
    <property type="match status" value="1"/>
</dbReference>
<dbReference type="Pfam" id="PF22600">
    <property type="entry name" value="MTPAP-like_central"/>
    <property type="match status" value="1"/>
</dbReference>
<reference evidence="4" key="1">
    <citation type="journal article" date="2013" name="Nat. Genet.">
        <title>The Capsella rubella genome and the genomic consequences of rapid mating system evolution.</title>
        <authorList>
            <person name="Slotte T."/>
            <person name="Hazzouri K.M."/>
            <person name="Agren J.A."/>
            <person name="Koenig D."/>
            <person name="Maumus F."/>
            <person name="Guo Y.L."/>
            <person name="Steige K."/>
            <person name="Platts A.E."/>
            <person name="Escobar J.S."/>
            <person name="Newman L.K."/>
            <person name="Wang W."/>
            <person name="Mandakova T."/>
            <person name="Vello E."/>
            <person name="Smith L.M."/>
            <person name="Henz S.R."/>
            <person name="Steffen J."/>
            <person name="Takuno S."/>
            <person name="Brandvain Y."/>
            <person name="Coop G."/>
            <person name="Andolfatto P."/>
            <person name="Hu T.T."/>
            <person name="Blanchette M."/>
            <person name="Clark R.M."/>
            <person name="Quesneville H."/>
            <person name="Nordborg M."/>
            <person name="Gaut B.S."/>
            <person name="Lysak M.A."/>
            <person name="Jenkins J."/>
            <person name="Grimwood J."/>
            <person name="Chapman J."/>
            <person name="Prochnik S."/>
            <person name="Shu S."/>
            <person name="Rokhsar D."/>
            <person name="Schmutz J."/>
            <person name="Weigel D."/>
            <person name="Wright S.I."/>
        </authorList>
    </citation>
    <scope>NUCLEOTIDE SEQUENCE [LARGE SCALE GENOMIC DNA]</scope>
    <source>
        <strain evidence="4">cv. Monte Gargano</strain>
    </source>
</reference>
<dbReference type="InterPro" id="IPR054708">
    <property type="entry name" value="MTPAP-like_central"/>
</dbReference>
<keyword evidence="1" id="KW-0472">Membrane</keyword>
<dbReference type="Proteomes" id="UP000029121">
    <property type="component" value="Unassembled WGS sequence"/>
</dbReference>
<sequence length="257" mass="28704">MRNPFLDPTLQEILQVTKPIQADFDTRIRVINQLCSVLQPLECFRGATVQPFGSSMSILFTQWGDLDISVDLFNGSSVLANGDSCSFYSLFFGLNFTSMVSPSSSSSMVQTAISCDISIDNLEGLLKSRFLLWISEIYGIPRPDLCACNLRVIYPKSAADDLTGLRKNAEESKLDTAKSPNPSSLSELLVSFSAKVIDFSYFSDINVKHKSSMFAPRWENISSNTRCLPKTYSLFVSLFICLSLTLLLSYIRHYDTM</sequence>
<dbReference type="Gene3D" id="3.30.460.10">
    <property type="entry name" value="Beta Polymerase, domain 2"/>
    <property type="match status" value="1"/>
</dbReference>
<evidence type="ECO:0000313" key="4">
    <source>
        <dbReference type="Proteomes" id="UP000029121"/>
    </source>
</evidence>
<accession>R0FM15</accession>
<keyword evidence="4" id="KW-1185">Reference proteome</keyword>
<keyword evidence="1" id="KW-0812">Transmembrane</keyword>
<evidence type="ECO:0000259" key="2">
    <source>
        <dbReference type="Pfam" id="PF22600"/>
    </source>
</evidence>